<dbReference type="SMART" id="SM00225">
    <property type="entry name" value="BTB"/>
    <property type="match status" value="1"/>
</dbReference>
<dbReference type="Proteomes" id="UP000298327">
    <property type="component" value="Unassembled WGS sequence"/>
</dbReference>
<protein>
    <recommendedName>
        <fullName evidence="1">BTB domain-containing protein</fullName>
    </recommendedName>
</protein>
<reference evidence="2 3" key="1">
    <citation type="submission" date="2019-02" db="EMBL/GenBank/DDBJ databases">
        <title>Genome sequencing of the rare red list fungi Dentipellis fragilis.</title>
        <authorList>
            <person name="Buettner E."/>
            <person name="Kellner H."/>
        </authorList>
    </citation>
    <scope>NUCLEOTIDE SEQUENCE [LARGE SCALE GENOMIC DNA]</scope>
    <source>
        <strain evidence="2 3">DSM 105465</strain>
    </source>
</reference>
<dbReference type="OrthoDB" id="2799068at2759"/>
<dbReference type="AlphaFoldDB" id="A0A4Y9Z9E6"/>
<feature type="domain" description="BTB" evidence="1">
    <location>
        <begin position="107"/>
        <end position="179"/>
    </location>
</feature>
<dbReference type="InterPro" id="IPR000210">
    <property type="entry name" value="BTB/POZ_dom"/>
</dbReference>
<sequence length="409" mass="46170">MSSTFDALFTSSPKELTASQDFALSYSRFFKANYRSLPIYKQNPCYRSFHKPFHHIESDNPNIHLSSVIMSVVTRAKRKRTGSSSGTGPAVNLAVLQQHPTLWYEDGNVVISAGKTMFLVHRSLLSRQSDVLAGLMLSAVQSHGSSPVEGCPLVTLDNSADDIAVVLTAIYDSRPFIQGIQLTFSTVSAMFRLGSEYKIQWLRDEALSRLQACYPDTLAKYDELVDRFDPKRPMPWTHTQDYEVALLAQSYFLNSILVTALYECCTGKPWELLLRLGLNEEGRQTPSTSVPFNRELIQKLFRGRSELVTLRTTQTFGFIDEKILTKGCTKKSLQMCLLVIHDMATNAHKLGLLMDNACALDQEEDFIDEAGKGGCQSCIALWKKRHRAGRQRVWDSLYMVFRVPEELDL</sequence>
<evidence type="ECO:0000313" key="3">
    <source>
        <dbReference type="Proteomes" id="UP000298327"/>
    </source>
</evidence>
<accession>A0A4Y9Z9E6</accession>
<dbReference type="InterPro" id="IPR011333">
    <property type="entry name" value="SKP1/BTB/POZ_sf"/>
</dbReference>
<name>A0A4Y9Z9E6_9AGAM</name>
<gene>
    <name evidence="2" type="ORF">EVG20_g2908</name>
</gene>
<proteinExistence type="predicted"/>
<evidence type="ECO:0000313" key="2">
    <source>
        <dbReference type="EMBL" id="TFY70019.1"/>
    </source>
</evidence>
<evidence type="ECO:0000259" key="1">
    <source>
        <dbReference type="PROSITE" id="PS50097"/>
    </source>
</evidence>
<organism evidence="2 3">
    <name type="scientific">Dentipellis fragilis</name>
    <dbReference type="NCBI Taxonomy" id="205917"/>
    <lineage>
        <taxon>Eukaryota</taxon>
        <taxon>Fungi</taxon>
        <taxon>Dikarya</taxon>
        <taxon>Basidiomycota</taxon>
        <taxon>Agaricomycotina</taxon>
        <taxon>Agaricomycetes</taxon>
        <taxon>Russulales</taxon>
        <taxon>Hericiaceae</taxon>
        <taxon>Dentipellis</taxon>
    </lineage>
</organism>
<dbReference type="Gene3D" id="3.30.710.10">
    <property type="entry name" value="Potassium Channel Kv1.1, Chain A"/>
    <property type="match status" value="1"/>
</dbReference>
<dbReference type="EMBL" id="SEOQ01000122">
    <property type="protein sequence ID" value="TFY70019.1"/>
    <property type="molecule type" value="Genomic_DNA"/>
</dbReference>
<dbReference type="PROSITE" id="PS50097">
    <property type="entry name" value="BTB"/>
    <property type="match status" value="1"/>
</dbReference>
<keyword evidence="3" id="KW-1185">Reference proteome</keyword>
<comment type="caution">
    <text evidence="2">The sequence shown here is derived from an EMBL/GenBank/DDBJ whole genome shotgun (WGS) entry which is preliminary data.</text>
</comment>